<comment type="catalytic activity">
    <reaction evidence="5">
        <text>(6S)-5-formyl-5,6,7,8-tetrahydrofolate + ATP = (6R)-5,10-methenyltetrahydrofolate + ADP + phosphate</text>
        <dbReference type="Rhea" id="RHEA:10488"/>
        <dbReference type="ChEBI" id="CHEBI:30616"/>
        <dbReference type="ChEBI" id="CHEBI:43474"/>
        <dbReference type="ChEBI" id="CHEBI:57455"/>
        <dbReference type="ChEBI" id="CHEBI:57457"/>
        <dbReference type="ChEBI" id="CHEBI:456216"/>
        <dbReference type="EC" id="6.3.3.2"/>
    </reaction>
</comment>
<evidence type="ECO:0000313" key="6">
    <source>
        <dbReference type="EMBL" id="MCG7939165.1"/>
    </source>
</evidence>
<dbReference type="Gene3D" id="3.40.50.10420">
    <property type="entry name" value="NagB/RpiA/CoA transferase-like"/>
    <property type="match status" value="1"/>
</dbReference>
<evidence type="ECO:0000313" key="7">
    <source>
        <dbReference type="Proteomes" id="UP000886687"/>
    </source>
</evidence>
<comment type="caution">
    <text evidence="6">The sequence shown here is derived from an EMBL/GenBank/DDBJ whole genome shotgun (WGS) entry which is preliminary data.</text>
</comment>
<keyword evidence="5" id="KW-0479">Metal-binding</keyword>
<sequence>MTREQPFSASHALIKDRLEALKANYLDTGLIMMQTAQLRQQIKAQRRQLSRQTCKQHSLQLLDHANNYKPFRQSRRIAFYHAVSGEIDPKPLLEEALRSGKTPYLPILRQDASIGLWFAPYTHQTKLKLNRFGIPEPAVVHRKLIKPWSLDMVFVPLVAFDDHGHRMGMGGGFYDRTFAFKLQRSHLTGPTMVGLAHNLQHRPLINTNPWDIPLDSVITESHLYQF</sequence>
<keyword evidence="2 4" id="KW-0547">Nucleotide-binding</keyword>
<dbReference type="GO" id="GO:0046872">
    <property type="term" value="F:metal ion binding"/>
    <property type="evidence" value="ECO:0007669"/>
    <property type="project" value="UniProtKB-KW"/>
</dbReference>
<keyword evidence="5" id="KW-0460">Magnesium</keyword>
<gene>
    <name evidence="6" type="ORF">JAZ04_09960</name>
</gene>
<dbReference type="EMBL" id="JAEPDI010000005">
    <property type="protein sequence ID" value="MCG7939165.1"/>
    <property type="molecule type" value="Genomic_DNA"/>
</dbReference>
<evidence type="ECO:0000256" key="1">
    <source>
        <dbReference type="ARBA" id="ARBA00010638"/>
    </source>
</evidence>
<comment type="similarity">
    <text evidence="1 5">Belongs to the 5-formyltetrahydrofolate cyclo-ligase family.</text>
</comment>
<evidence type="ECO:0000256" key="3">
    <source>
        <dbReference type="ARBA" id="ARBA00022840"/>
    </source>
</evidence>
<dbReference type="Pfam" id="PF01812">
    <property type="entry name" value="5-FTHF_cyc-lig"/>
    <property type="match status" value="1"/>
</dbReference>
<evidence type="ECO:0000256" key="2">
    <source>
        <dbReference type="ARBA" id="ARBA00022741"/>
    </source>
</evidence>
<dbReference type="PANTHER" id="PTHR23407">
    <property type="entry name" value="ATPASE INHIBITOR/5-FORMYLTETRAHYDROFOLATE CYCLO-LIGASE"/>
    <property type="match status" value="1"/>
</dbReference>
<dbReference type="EC" id="6.3.3.2" evidence="5"/>
<keyword evidence="3 4" id="KW-0067">ATP-binding</keyword>
<dbReference type="InterPro" id="IPR037171">
    <property type="entry name" value="NagB/RpiA_transferase-like"/>
</dbReference>
<dbReference type="GO" id="GO:0009396">
    <property type="term" value="P:folic acid-containing compound biosynthetic process"/>
    <property type="evidence" value="ECO:0007669"/>
    <property type="project" value="TreeGrafter"/>
</dbReference>
<dbReference type="AlphaFoldDB" id="A0A9E4K5K1"/>
<feature type="binding site" evidence="4">
    <location>
        <position position="86"/>
    </location>
    <ligand>
        <name>substrate</name>
    </ligand>
</feature>
<dbReference type="PANTHER" id="PTHR23407:SF1">
    <property type="entry name" value="5-FORMYLTETRAHYDROFOLATE CYCLO-LIGASE"/>
    <property type="match status" value="1"/>
</dbReference>
<proteinExistence type="inferred from homology"/>
<dbReference type="Proteomes" id="UP000886687">
    <property type="component" value="Unassembled WGS sequence"/>
</dbReference>
<dbReference type="GO" id="GO:0035999">
    <property type="term" value="P:tetrahydrofolate interconversion"/>
    <property type="evidence" value="ECO:0007669"/>
    <property type="project" value="TreeGrafter"/>
</dbReference>
<dbReference type="PIRSF" id="PIRSF006806">
    <property type="entry name" value="FTHF_cligase"/>
    <property type="match status" value="1"/>
</dbReference>
<dbReference type="GO" id="GO:0030272">
    <property type="term" value="F:5-formyltetrahydrofolate cyclo-ligase activity"/>
    <property type="evidence" value="ECO:0007669"/>
    <property type="project" value="UniProtKB-EC"/>
</dbReference>
<evidence type="ECO:0000256" key="5">
    <source>
        <dbReference type="RuleBase" id="RU361279"/>
    </source>
</evidence>
<dbReference type="InterPro" id="IPR024185">
    <property type="entry name" value="FTHF_cligase-like_sf"/>
</dbReference>
<dbReference type="GO" id="GO:0005524">
    <property type="term" value="F:ATP binding"/>
    <property type="evidence" value="ECO:0007669"/>
    <property type="project" value="UniProtKB-KW"/>
</dbReference>
<feature type="binding site" evidence="4">
    <location>
        <begin position="166"/>
        <end position="174"/>
    </location>
    <ligand>
        <name>ATP</name>
        <dbReference type="ChEBI" id="CHEBI:30616"/>
    </ligand>
</feature>
<reference evidence="6" key="1">
    <citation type="journal article" date="2021" name="Proc. Natl. Acad. Sci. U.S.A.">
        <title>Global biogeography of chemosynthetic symbionts reveals both localized and globally distributed symbiont groups. .</title>
        <authorList>
            <person name="Osvatic J.T."/>
            <person name="Wilkins L.G.E."/>
            <person name="Leibrecht L."/>
            <person name="Leray M."/>
            <person name="Zauner S."/>
            <person name="Polzin J."/>
            <person name="Camacho Y."/>
            <person name="Gros O."/>
            <person name="van Gils J.A."/>
            <person name="Eisen J.A."/>
            <person name="Petersen J.M."/>
            <person name="Yuen B."/>
        </authorList>
    </citation>
    <scope>NUCLEOTIDE SEQUENCE</scope>
    <source>
        <strain evidence="6">MAGL173</strain>
    </source>
</reference>
<name>A0A9E4K5K1_9GAMM</name>
<evidence type="ECO:0000256" key="4">
    <source>
        <dbReference type="PIRSR" id="PIRSR006806-1"/>
    </source>
</evidence>
<keyword evidence="6" id="KW-0436">Ligase</keyword>
<accession>A0A9E4K5K1</accession>
<dbReference type="SUPFAM" id="SSF100950">
    <property type="entry name" value="NagB/RpiA/CoA transferase-like"/>
    <property type="match status" value="1"/>
</dbReference>
<comment type="cofactor">
    <cofactor evidence="5">
        <name>Mg(2+)</name>
        <dbReference type="ChEBI" id="CHEBI:18420"/>
    </cofactor>
</comment>
<dbReference type="InterPro" id="IPR002698">
    <property type="entry name" value="FTHF_cligase"/>
</dbReference>
<protein>
    <recommendedName>
        <fullName evidence="5">5-formyltetrahydrofolate cyclo-ligase</fullName>
        <ecNumber evidence="5">6.3.3.2</ecNumber>
    </recommendedName>
</protein>
<dbReference type="NCBIfam" id="TIGR02727">
    <property type="entry name" value="MTHFS_bact"/>
    <property type="match status" value="1"/>
</dbReference>
<organism evidence="6 7">
    <name type="scientific">Candidatus Thiodiazotropha lotti</name>
    <dbReference type="NCBI Taxonomy" id="2792787"/>
    <lineage>
        <taxon>Bacteria</taxon>
        <taxon>Pseudomonadati</taxon>
        <taxon>Pseudomonadota</taxon>
        <taxon>Gammaproteobacteria</taxon>
        <taxon>Chromatiales</taxon>
        <taxon>Sedimenticolaceae</taxon>
        <taxon>Candidatus Thiodiazotropha</taxon>
    </lineage>
</organism>